<evidence type="ECO:0000313" key="2">
    <source>
        <dbReference type="Proteomes" id="UP000235826"/>
    </source>
</evidence>
<dbReference type="RefSeq" id="WP_102755062.1">
    <property type="nucleotide sequence ID" value="NZ_CP025791.1"/>
</dbReference>
<dbReference type="EMBL" id="CP025791">
    <property type="protein sequence ID" value="AUP78406.1"/>
    <property type="molecule type" value="Genomic_DNA"/>
</dbReference>
<gene>
    <name evidence="1" type="ORF">C1H87_06655</name>
</gene>
<sequence length="167" mass="19810">MRLIKPFLFFLIIPLVAFTSLHKYYISVTQINFVEEKQSVQITTRVFIDDFENLLRERYDESITLAIGDEPKTIETYIGKYLKESIKIKINNEETALTFIGKEYDQDIMRCYLEIEDVKSIESFEVSNKVLFDLFKEQQNIIKTKINSKQKSFILIREKDNALLKFN</sequence>
<evidence type="ECO:0000313" key="1">
    <source>
        <dbReference type="EMBL" id="AUP78406.1"/>
    </source>
</evidence>
<keyword evidence="2" id="KW-1185">Reference proteome</keyword>
<dbReference type="AlphaFoldDB" id="A0A2K9PN04"/>
<dbReference type="InterPro" id="IPR046525">
    <property type="entry name" value="DUF6702"/>
</dbReference>
<name>A0A2K9PN04_9FLAO</name>
<dbReference type="OrthoDB" id="5735516at2"/>
<dbReference type="KEGG" id="fek:C1H87_06655"/>
<organism evidence="1 2">
    <name type="scientific">Flavivirga eckloniae</name>
    <dbReference type="NCBI Taxonomy" id="1803846"/>
    <lineage>
        <taxon>Bacteria</taxon>
        <taxon>Pseudomonadati</taxon>
        <taxon>Bacteroidota</taxon>
        <taxon>Flavobacteriia</taxon>
        <taxon>Flavobacteriales</taxon>
        <taxon>Flavobacteriaceae</taxon>
        <taxon>Flavivirga</taxon>
    </lineage>
</organism>
<dbReference type="Pfam" id="PF20420">
    <property type="entry name" value="DUF6702"/>
    <property type="match status" value="1"/>
</dbReference>
<reference evidence="1 2" key="1">
    <citation type="submission" date="2018-01" db="EMBL/GenBank/DDBJ databases">
        <title>Complete genome sequence of Flavivirga eckloniae ECD14 isolated from seaweed Ecklonia cava.</title>
        <authorList>
            <person name="Lee J.H."/>
            <person name="Baik K.S."/>
            <person name="Seong C.N."/>
        </authorList>
    </citation>
    <scope>NUCLEOTIDE SEQUENCE [LARGE SCALE GENOMIC DNA]</scope>
    <source>
        <strain evidence="1 2">ECD14</strain>
    </source>
</reference>
<proteinExistence type="predicted"/>
<accession>A0A2K9PN04</accession>
<dbReference type="Proteomes" id="UP000235826">
    <property type="component" value="Chromosome"/>
</dbReference>
<protein>
    <submittedName>
        <fullName evidence="1">Peptidase E</fullName>
    </submittedName>
</protein>